<organism evidence="1 2">
    <name type="scientific">Sphingomonas rustica</name>
    <dbReference type="NCBI Taxonomy" id="3103142"/>
    <lineage>
        <taxon>Bacteria</taxon>
        <taxon>Pseudomonadati</taxon>
        <taxon>Pseudomonadota</taxon>
        <taxon>Alphaproteobacteria</taxon>
        <taxon>Sphingomonadales</taxon>
        <taxon>Sphingomonadaceae</taxon>
        <taxon>Sphingomonas</taxon>
    </lineage>
</organism>
<evidence type="ECO:0000313" key="2">
    <source>
        <dbReference type="Proteomes" id="UP001427805"/>
    </source>
</evidence>
<dbReference type="RefSeq" id="WP_346247001.1">
    <property type="nucleotide sequence ID" value="NZ_JBDIZK010000007.1"/>
</dbReference>
<protein>
    <submittedName>
        <fullName evidence="1">Uncharacterized protein</fullName>
    </submittedName>
</protein>
<dbReference type="Proteomes" id="UP001427805">
    <property type="component" value="Unassembled WGS sequence"/>
</dbReference>
<proteinExistence type="predicted"/>
<comment type="caution">
    <text evidence="1">The sequence shown here is derived from an EMBL/GenBank/DDBJ whole genome shotgun (WGS) entry which is preliminary data.</text>
</comment>
<dbReference type="EMBL" id="JBDIZK010000007">
    <property type="protein sequence ID" value="MEN3747985.1"/>
    <property type="molecule type" value="Genomic_DNA"/>
</dbReference>
<name>A0ABV0BD41_9SPHN</name>
<keyword evidence="2" id="KW-1185">Reference proteome</keyword>
<accession>A0ABV0BD41</accession>
<gene>
    <name evidence="1" type="ORF">TPR58_12485</name>
</gene>
<evidence type="ECO:0000313" key="1">
    <source>
        <dbReference type="EMBL" id="MEN3747985.1"/>
    </source>
</evidence>
<sequence length="197" mass="21768">MTPVEKIIAYVGGKIPLKQFYDDVMVDLPLQELLEEAVSVPAHSDHDNLFLFMMHQNAASAGADLDIRDAMSGYLTALGIEHRVDAAAGENFGIVLDAAPSWLVLPGDYIGRLIDAFPPGASRAARLKMAKARIAEDFRCLKKRPNWLQDAVWPFENSKPMVFVGQFDLADLRHDEAQLYVFVEANGPAVRTIEQSA</sequence>
<reference evidence="1 2" key="1">
    <citation type="submission" date="2024-05" db="EMBL/GenBank/DDBJ databases">
        <title>Sphingomonas sp. HF-S3 16S ribosomal RNA gene Genome sequencing and assembly.</title>
        <authorList>
            <person name="Lee H."/>
        </authorList>
    </citation>
    <scope>NUCLEOTIDE SEQUENCE [LARGE SCALE GENOMIC DNA]</scope>
    <source>
        <strain evidence="1 2">HF-S3</strain>
    </source>
</reference>